<dbReference type="SUPFAM" id="SSF53098">
    <property type="entry name" value="Ribonuclease H-like"/>
    <property type="match status" value="1"/>
</dbReference>
<gene>
    <name evidence="1" type="ORF">H8S57_13265</name>
</gene>
<comment type="caution">
    <text evidence="1">The sequence shown here is derived from an EMBL/GenBank/DDBJ whole genome shotgun (WGS) entry which is preliminary data.</text>
</comment>
<dbReference type="AlphaFoldDB" id="A0A8J6JHF4"/>
<evidence type="ECO:0000313" key="1">
    <source>
        <dbReference type="EMBL" id="MBC5734684.1"/>
    </source>
</evidence>
<sequence length="54" mass="6474">MYPISLRMVRFAVKEGMYETVITNLPADQFPPLLLRKLYHKCWGIETSFRDLKR</sequence>
<dbReference type="EMBL" id="JACOPP010000022">
    <property type="protein sequence ID" value="MBC5734684.1"/>
    <property type="molecule type" value="Genomic_DNA"/>
</dbReference>
<protein>
    <submittedName>
        <fullName evidence="1">Transposase</fullName>
    </submittedName>
</protein>
<organism evidence="1 2">
    <name type="scientific">Lawsonibacter hominis</name>
    <dbReference type="NCBI Taxonomy" id="2763053"/>
    <lineage>
        <taxon>Bacteria</taxon>
        <taxon>Bacillati</taxon>
        <taxon>Bacillota</taxon>
        <taxon>Clostridia</taxon>
        <taxon>Eubacteriales</taxon>
        <taxon>Oscillospiraceae</taxon>
        <taxon>Lawsonibacter</taxon>
    </lineage>
</organism>
<evidence type="ECO:0000313" key="2">
    <source>
        <dbReference type="Proteomes" id="UP000661435"/>
    </source>
</evidence>
<keyword evidence="2" id="KW-1185">Reference proteome</keyword>
<dbReference type="InterPro" id="IPR012337">
    <property type="entry name" value="RNaseH-like_sf"/>
</dbReference>
<dbReference type="Proteomes" id="UP000661435">
    <property type="component" value="Unassembled WGS sequence"/>
</dbReference>
<name>A0A8J6JHF4_9FIRM</name>
<reference evidence="1" key="1">
    <citation type="submission" date="2020-08" db="EMBL/GenBank/DDBJ databases">
        <title>Genome public.</title>
        <authorList>
            <person name="Liu C."/>
            <person name="Sun Q."/>
        </authorList>
    </citation>
    <scope>NUCLEOTIDE SEQUENCE</scope>
    <source>
        <strain evidence="1">NSJ-51</strain>
    </source>
</reference>
<proteinExistence type="predicted"/>
<accession>A0A8J6JHF4</accession>